<dbReference type="OrthoDB" id="1907638at2"/>
<keyword evidence="2" id="KW-1185">Reference proteome</keyword>
<dbReference type="EMBL" id="ATCL01000014">
    <property type="protein sequence ID" value="ERG67689.1"/>
    <property type="molecule type" value="Genomic_DNA"/>
</dbReference>
<sequence length="197" mass="23446">MNSTENVRNAFHVVYNTYENIHKLMDYTKTIAPEKSHYVSVVDKFLRYKSDNDFAGWFIGDFILIFQNKDHNEFENEWRDGPLYVMEIELYDEELELKESQLPCIRLSKFVYDNETMQSWGKGCSPSNHWRFYYPLRNADLMNIELDNGYSRITPINQESSDRHYWGVQHIVSKQIPLMDVTADNVVDKIFKTFDSL</sequence>
<reference evidence="1 2" key="1">
    <citation type="journal article" date="2013" name="Genome Announc.">
        <title>Draft Genome Sequence of Exiguobacterium pavilionensis Strain RW-2, with Wide Thermal, Salinity, and pH Tolerance, Isolated from Modern Freshwater Microbialites.</title>
        <authorList>
            <person name="White R.A.III."/>
            <person name="Grassa C.J."/>
            <person name="Suttle C.A."/>
        </authorList>
    </citation>
    <scope>NUCLEOTIDE SEQUENCE [LARGE SCALE GENOMIC DNA]</scope>
    <source>
        <strain evidence="1 2">RW-2</strain>
    </source>
</reference>
<evidence type="ECO:0000313" key="1">
    <source>
        <dbReference type="EMBL" id="ERG67689.1"/>
    </source>
</evidence>
<dbReference type="STRING" id="1385984.GCA_000702565_00538"/>
<dbReference type="RefSeq" id="WP_021066253.1">
    <property type="nucleotide sequence ID" value="NZ_ATCL01000014.1"/>
</dbReference>
<comment type="caution">
    <text evidence="1">The sequence shown here is derived from an EMBL/GenBank/DDBJ whole genome shotgun (WGS) entry which is preliminary data.</text>
</comment>
<protein>
    <submittedName>
        <fullName evidence="1">Uncharacterized protein</fullName>
    </submittedName>
</protein>
<dbReference type="Proteomes" id="UP000016464">
    <property type="component" value="Unassembled WGS sequence"/>
</dbReference>
<name>U1LY95_9BACL</name>
<dbReference type="AlphaFoldDB" id="U1LY95"/>
<dbReference type="PATRIC" id="fig|1345023.5.peg.1089"/>
<gene>
    <name evidence="1" type="ORF">M467_10395</name>
</gene>
<accession>U1LY95</accession>
<organism evidence="1 2">
    <name type="scientific">Exiguobacterium chiriqhucha RW-2</name>
    <dbReference type="NCBI Taxonomy" id="1345023"/>
    <lineage>
        <taxon>Bacteria</taxon>
        <taxon>Bacillati</taxon>
        <taxon>Bacillota</taxon>
        <taxon>Bacilli</taxon>
        <taxon>Bacillales</taxon>
        <taxon>Bacillales Family XII. Incertae Sedis</taxon>
        <taxon>Exiguobacterium</taxon>
    </lineage>
</organism>
<evidence type="ECO:0000313" key="2">
    <source>
        <dbReference type="Proteomes" id="UP000016464"/>
    </source>
</evidence>
<proteinExistence type="predicted"/>
<dbReference type="eggNOG" id="ENOG5032URA">
    <property type="taxonomic scope" value="Bacteria"/>
</dbReference>